<dbReference type="Gene3D" id="1.10.580.10">
    <property type="entry name" value="Citrate Synthase, domain 1"/>
    <property type="match status" value="1"/>
</dbReference>
<proteinExistence type="inferred from homology"/>
<dbReference type="RefSeq" id="WP_068871398.1">
    <property type="nucleotide sequence ID" value="NZ_CP016539.2"/>
</dbReference>
<keyword evidence="3 5" id="KW-0808">Transferase</keyword>
<dbReference type="GO" id="GO:0006099">
    <property type="term" value="P:tricarboxylic acid cycle"/>
    <property type="evidence" value="ECO:0007669"/>
    <property type="project" value="UniProtKB-UniPathway"/>
</dbReference>
<dbReference type="SUPFAM" id="SSF48256">
    <property type="entry name" value="Citrate synthase"/>
    <property type="match status" value="1"/>
</dbReference>
<dbReference type="InterPro" id="IPR019810">
    <property type="entry name" value="Citrate_synthase_AS"/>
</dbReference>
<dbReference type="InterPro" id="IPR016142">
    <property type="entry name" value="Citrate_synth-like_lrg_a-sub"/>
</dbReference>
<dbReference type="UniPathway" id="UPA00223"/>
<dbReference type="Proteomes" id="UP000092650">
    <property type="component" value="Chromosome"/>
</dbReference>
<comment type="catalytic activity">
    <reaction evidence="4">
        <text>oxaloacetate + acetyl-CoA + H2O = citrate + CoA + H(+)</text>
        <dbReference type="Rhea" id="RHEA:16845"/>
        <dbReference type="ChEBI" id="CHEBI:15377"/>
        <dbReference type="ChEBI" id="CHEBI:15378"/>
        <dbReference type="ChEBI" id="CHEBI:16452"/>
        <dbReference type="ChEBI" id="CHEBI:16947"/>
        <dbReference type="ChEBI" id="CHEBI:57287"/>
        <dbReference type="ChEBI" id="CHEBI:57288"/>
        <dbReference type="EC" id="2.3.3.16"/>
    </reaction>
</comment>
<feature type="active site" evidence="6">
    <location>
        <position position="307"/>
    </location>
</feature>
<evidence type="ECO:0000256" key="7">
    <source>
        <dbReference type="RuleBase" id="RU003406"/>
    </source>
</evidence>
<comment type="similarity">
    <text evidence="2 5 7">Belongs to the citrate synthase family.</text>
</comment>
<dbReference type="GO" id="GO:0005975">
    <property type="term" value="P:carbohydrate metabolic process"/>
    <property type="evidence" value="ECO:0007669"/>
    <property type="project" value="TreeGrafter"/>
</dbReference>
<dbReference type="InterPro" id="IPR036969">
    <property type="entry name" value="Citrate_synthase_sf"/>
</dbReference>
<name>A0A1C7EB89_9BACL</name>
<evidence type="ECO:0000313" key="8">
    <source>
        <dbReference type="EMBL" id="ANU20955.1"/>
    </source>
</evidence>
<dbReference type="PANTHER" id="PTHR11739:SF23">
    <property type="entry name" value="CITRATE SYNTHASE 2-RELATED"/>
    <property type="match status" value="1"/>
</dbReference>
<reference evidence="8" key="1">
    <citation type="submission" date="2016-10" db="EMBL/GenBank/DDBJ databases">
        <authorList>
            <person name="See-Too W.S."/>
        </authorList>
    </citation>
    <scope>NUCLEOTIDE SEQUENCE [LARGE SCALE GENOMIC DNA]</scope>
    <source>
        <strain evidence="8">DSM 23997</strain>
    </source>
</reference>
<comment type="pathway">
    <text evidence="1">Carbohydrate metabolism; tricarboxylic acid cycle.</text>
</comment>
<dbReference type="EMBL" id="CP016539">
    <property type="protein sequence ID" value="ANU20955.1"/>
    <property type="molecule type" value="Genomic_DNA"/>
</dbReference>
<dbReference type="GO" id="GO:0005829">
    <property type="term" value="C:cytosol"/>
    <property type="evidence" value="ECO:0007669"/>
    <property type="project" value="TreeGrafter"/>
</dbReference>
<dbReference type="PROSITE" id="PS00480">
    <property type="entry name" value="CITRATE_SYNTHASE"/>
    <property type="match status" value="1"/>
</dbReference>
<evidence type="ECO:0000256" key="5">
    <source>
        <dbReference type="PIRNR" id="PIRNR001369"/>
    </source>
</evidence>
<dbReference type="InterPro" id="IPR024176">
    <property type="entry name" value="Citrate_synthase_bac-typ"/>
</dbReference>
<dbReference type="PIRSF" id="PIRSF001369">
    <property type="entry name" value="Citrate_synth"/>
    <property type="match status" value="1"/>
</dbReference>
<dbReference type="Gene3D" id="1.10.230.10">
    <property type="entry name" value="Cytochrome P450-Terp, domain 2"/>
    <property type="match status" value="1"/>
</dbReference>
<dbReference type="PRINTS" id="PR00143">
    <property type="entry name" value="CITRTSNTHASE"/>
</dbReference>
<evidence type="ECO:0000256" key="1">
    <source>
        <dbReference type="ARBA" id="ARBA00005163"/>
    </source>
</evidence>
<evidence type="ECO:0000313" key="9">
    <source>
        <dbReference type="Proteomes" id="UP000092650"/>
    </source>
</evidence>
<evidence type="ECO:0000256" key="4">
    <source>
        <dbReference type="ARBA" id="ARBA00049288"/>
    </source>
</evidence>
<dbReference type="STRING" id="1038856.BBI15_12550"/>
<evidence type="ECO:0000256" key="6">
    <source>
        <dbReference type="PIRSR" id="PIRSR001369-1"/>
    </source>
</evidence>
<dbReference type="KEGG" id="ppla:BBI15_12550"/>
<gene>
    <name evidence="8" type="ORF">BBI15_12550</name>
</gene>
<dbReference type="PANTHER" id="PTHR11739">
    <property type="entry name" value="CITRATE SYNTHASE"/>
    <property type="match status" value="1"/>
</dbReference>
<dbReference type="InterPro" id="IPR002020">
    <property type="entry name" value="Citrate_synthase"/>
</dbReference>
<dbReference type="OrthoDB" id="9800864at2"/>
<dbReference type="CDD" id="cd06109">
    <property type="entry name" value="BsCS-I_like"/>
    <property type="match status" value="1"/>
</dbReference>
<accession>A0A1C7EB89</accession>
<evidence type="ECO:0000256" key="3">
    <source>
        <dbReference type="ARBA" id="ARBA00022679"/>
    </source>
</evidence>
<keyword evidence="9" id="KW-1185">Reference proteome</keyword>
<sequence>MFQKGLKGIVAVQTSISSVEGEKGELRYRGILVSEVIEGKSFEQAAYFLWHGHYASKEELASLTERLNAYRQLSDYLMAIARTLPKETSLMDGIRTLISAYQHAEFKELAIQQQAIALTAALPVMTALLYRLNTGQEFVAPRSDLGHTANYLWMINGQVPTHAQTEALETYLNLTMEHGMNASTFASRVTISTESDLSAAIVSALGTMKGPLHGGAPSGVLELLDEIQSPEKIKPVVERKLARGEKIMGFGHRVYRTEDPRSILLREKCRQLQQDGPWLNLAVIAENEITQLLNERKPGRALHTNVEFYAAAIMRSIQMPPELFTPTFSIARIVGWTAHAIEQQQDNVIFRPQSEYIGN</sequence>
<dbReference type="AlphaFoldDB" id="A0A1C7EB89"/>
<evidence type="ECO:0000256" key="2">
    <source>
        <dbReference type="ARBA" id="ARBA00010566"/>
    </source>
</evidence>
<organism evidence="8 9">
    <name type="scientific">Planococcus plakortidis</name>
    <dbReference type="NCBI Taxonomy" id="1038856"/>
    <lineage>
        <taxon>Bacteria</taxon>
        <taxon>Bacillati</taxon>
        <taxon>Bacillota</taxon>
        <taxon>Bacilli</taxon>
        <taxon>Bacillales</taxon>
        <taxon>Caryophanaceae</taxon>
        <taxon>Planococcus</taxon>
    </lineage>
</organism>
<protein>
    <recommendedName>
        <fullName evidence="5">Citrate synthase</fullName>
    </recommendedName>
</protein>
<dbReference type="InterPro" id="IPR016143">
    <property type="entry name" value="Citrate_synth-like_sm_a-sub"/>
</dbReference>
<dbReference type="Pfam" id="PF00285">
    <property type="entry name" value="Citrate_synt"/>
    <property type="match status" value="1"/>
</dbReference>
<feature type="active site" evidence="6">
    <location>
        <position position="252"/>
    </location>
</feature>
<dbReference type="GO" id="GO:0036440">
    <property type="term" value="F:citrate synthase activity"/>
    <property type="evidence" value="ECO:0007669"/>
    <property type="project" value="UniProtKB-EC"/>
</dbReference>